<keyword evidence="3" id="KW-1185">Reference proteome</keyword>
<feature type="transmembrane region" description="Helical" evidence="1">
    <location>
        <begin position="142"/>
        <end position="160"/>
    </location>
</feature>
<dbReference type="Pfam" id="PF04403">
    <property type="entry name" value="PqiA"/>
    <property type="match status" value="1"/>
</dbReference>
<evidence type="ECO:0000313" key="2">
    <source>
        <dbReference type="EMBL" id="KFE53523.1"/>
    </source>
</evidence>
<dbReference type="AlphaFoldDB" id="A0A085VDL0"/>
<dbReference type="PATRIC" id="fig|317.175.peg.4047"/>
<feature type="transmembrane region" description="Helical" evidence="1">
    <location>
        <begin position="94"/>
        <end position="121"/>
    </location>
</feature>
<sequence>MNAAQKILIGCPECDLLQYAPPLPIQGIVRCCRCGALLFRLHPQGLERALAFYLGTLILFVIANVFPIVGLTINGEYIQTTLIGAAKVMYSADMVLVAGLVLVTTFAAPLMQILTMIYLLLPAYCRRRPPHAQLIFRSLIMVRPWGMVEVFVVGVLVSLVKLAHLATVIPGVALWAFAGVMLLMAAAVSSFDARELWARLESFQ</sequence>
<feature type="transmembrane region" description="Helical" evidence="1">
    <location>
        <begin position="50"/>
        <end position="74"/>
    </location>
</feature>
<feature type="transmembrane region" description="Helical" evidence="1">
    <location>
        <begin position="172"/>
        <end position="191"/>
    </location>
</feature>
<accession>A0A085VDL0</accession>
<evidence type="ECO:0000256" key="1">
    <source>
        <dbReference type="SAM" id="Phobius"/>
    </source>
</evidence>
<keyword evidence="1" id="KW-0812">Transmembrane</keyword>
<organism evidence="2 3">
    <name type="scientific">Pseudomonas syringae</name>
    <dbReference type="NCBI Taxonomy" id="317"/>
    <lineage>
        <taxon>Bacteria</taxon>
        <taxon>Pseudomonadati</taxon>
        <taxon>Pseudomonadota</taxon>
        <taxon>Gammaproteobacteria</taxon>
        <taxon>Pseudomonadales</taxon>
        <taxon>Pseudomonadaceae</taxon>
        <taxon>Pseudomonas</taxon>
    </lineage>
</organism>
<dbReference type="RefSeq" id="WP_032630367.1">
    <property type="nucleotide sequence ID" value="NZ_JPQU01000056.1"/>
</dbReference>
<protein>
    <submittedName>
        <fullName evidence="2">Paraquat-inducible protein A</fullName>
    </submittedName>
</protein>
<dbReference type="EMBL" id="JPQU01000056">
    <property type="protein sequence ID" value="KFE53523.1"/>
    <property type="molecule type" value="Genomic_DNA"/>
</dbReference>
<keyword evidence="1" id="KW-0472">Membrane</keyword>
<evidence type="ECO:0000313" key="3">
    <source>
        <dbReference type="Proteomes" id="UP000028631"/>
    </source>
</evidence>
<comment type="caution">
    <text evidence="2">The sequence shown here is derived from an EMBL/GenBank/DDBJ whole genome shotgun (WGS) entry which is preliminary data.</text>
</comment>
<gene>
    <name evidence="2" type="ORF">IV01_19410</name>
</gene>
<dbReference type="InterPro" id="IPR007498">
    <property type="entry name" value="PqiA-like"/>
</dbReference>
<reference evidence="2 3" key="1">
    <citation type="submission" date="2014-07" db="EMBL/GenBank/DDBJ databases">
        <title>Draft Genome Sequences of Environmental Pseudomonas syringae strains.</title>
        <authorList>
            <person name="Baltrus D.A."/>
            <person name="Berge O."/>
            <person name="Morris C."/>
        </authorList>
    </citation>
    <scope>NUCLEOTIDE SEQUENCE [LARGE SCALE GENOMIC DNA]</scope>
    <source>
        <strain evidence="2 3">GAW0119</strain>
    </source>
</reference>
<dbReference type="OrthoDB" id="9807787at2"/>
<proteinExistence type="predicted"/>
<keyword evidence="1" id="KW-1133">Transmembrane helix</keyword>
<name>A0A085VDL0_PSESX</name>
<dbReference type="Proteomes" id="UP000028631">
    <property type="component" value="Unassembled WGS sequence"/>
</dbReference>